<name>A0A316Z3I8_9BASI</name>
<feature type="compositionally biased region" description="Low complexity" evidence="2">
    <location>
        <begin position="339"/>
        <end position="353"/>
    </location>
</feature>
<feature type="compositionally biased region" description="Low complexity" evidence="2">
    <location>
        <begin position="202"/>
        <end position="221"/>
    </location>
</feature>
<feature type="compositionally biased region" description="Low complexity" evidence="2">
    <location>
        <begin position="812"/>
        <end position="849"/>
    </location>
</feature>
<evidence type="ECO:0000259" key="3">
    <source>
        <dbReference type="Pfam" id="PF02805"/>
    </source>
</evidence>
<feature type="region of interest" description="Disordered" evidence="2">
    <location>
        <begin position="259"/>
        <end position="325"/>
    </location>
</feature>
<evidence type="ECO:0000313" key="5">
    <source>
        <dbReference type="Proteomes" id="UP000245946"/>
    </source>
</evidence>
<proteinExistence type="predicted"/>
<feature type="region of interest" description="Disordered" evidence="2">
    <location>
        <begin position="378"/>
        <end position="442"/>
    </location>
</feature>
<keyword evidence="1" id="KW-0010">Activator</keyword>
<reference evidence="4 5" key="1">
    <citation type="journal article" date="2018" name="Mol. Biol. Evol.">
        <title>Broad Genomic Sampling Reveals a Smut Pathogenic Ancestry of the Fungal Clade Ustilaginomycotina.</title>
        <authorList>
            <person name="Kijpornyongpan T."/>
            <person name="Mondo S.J."/>
            <person name="Barry K."/>
            <person name="Sandor L."/>
            <person name="Lee J."/>
            <person name="Lipzen A."/>
            <person name="Pangilinan J."/>
            <person name="LaButti K."/>
            <person name="Hainaut M."/>
            <person name="Henrissat B."/>
            <person name="Grigoriev I.V."/>
            <person name="Spatafora J.W."/>
            <person name="Aime M.C."/>
        </authorList>
    </citation>
    <scope>NUCLEOTIDE SEQUENCE [LARGE SCALE GENOMIC DNA]</scope>
    <source>
        <strain evidence="4 5">MCA 4186</strain>
    </source>
</reference>
<dbReference type="STRING" id="58919.A0A316Z3I8"/>
<feature type="region of interest" description="Disordered" evidence="2">
    <location>
        <begin position="339"/>
        <end position="364"/>
    </location>
</feature>
<sequence length="896" mass="94585">MTAITKLEPDSFPPQTSPSFAASTWGPSTVPSSSSSSSLAALPPLLPSASGSGTLSSAQPSYYGEHPSRPPLLQRTSGGLADIDPRTAPRSVHHPSSAALMSTSGWYTGGGGTSSSSLNTAAVPLSRSHGRSTLASGPTSGDSSSYHSYGNHSHSAAGSHSGAHSLLSQSPLTSASAPPQPAHPLPSWLSPVQSSHSAGLAGSSPSTGNHHGSSGSSTTHSPYNAGTVPSHSSLYTSASSGHSQSALPLFTSAWNSHQQHHGSAASSNTASHYQSSGVAVPAGSVTSPGEYHHTGSQSAYSAPSYTSPLPGGPTPGSQYSGDAPSSYAGSHYGGASTPGAAASGGASHYTTSAQQQGSGLGLNPLGINVESGYSGGRYRSDTTYESSNPLSRASDYGPSYASRMHSSSTAGGLSRSSSSYLSNSLASPPVRPQMGMRTTSDPSMSTVTFGSYTSLHDYSTDEARWNALLNRSHSADRAFVYGAMTTRIFCRPSCASKRPDRNRVRFFSFPNAAQQAEAAGFRACKRCKPGTQGTADQCVLAVGDCVRHITNSAVAGESGDGDLKRKTLKEYAARAGLSAFHFHRTFKAVSSLTPGEYAKACHALALQDAIGRDATRNGDVVTSQALTRALLGWSTRRARRAVGGILPSSYAAGCLELNMLLVTARDTPYGNVSVLYTEASHGDHASDDSSAHDDEAGTLFAVALGHESERRLQVRCPTAVRIADREPWLYDIVMRLVRAGDREVQLPDEVVPSVRRARIWNAVRKDLERKGADEADEPEAPKQQQQQQQQGAMSAPMHPQMHAQYASHAHHQIAPPQHQQAHSTQQQMHGMPSHQQQPQQQMQQQQQQSQHHHHLSLGGHFPAPQPQAHHPMMSQQPQQQQSHQLAQQQQQLLRRM</sequence>
<evidence type="ECO:0000313" key="4">
    <source>
        <dbReference type="EMBL" id="PWN94745.1"/>
    </source>
</evidence>
<dbReference type="GO" id="GO:0006281">
    <property type="term" value="P:DNA repair"/>
    <property type="evidence" value="ECO:0007669"/>
    <property type="project" value="InterPro"/>
</dbReference>
<gene>
    <name evidence="4" type="ORF">FA09DRAFT_341724</name>
</gene>
<dbReference type="Gene3D" id="3.40.10.10">
    <property type="entry name" value="DNA Methylphosphotriester Repair Domain"/>
    <property type="match status" value="1"/>
</dbReference>
<dbReference type="RefSeq" id="XP_025595024.1">
    <property type="nucleotide sequence ID" value="XM_025744485.1"/>
</dbReference>
<dbReference type="GeneID" id="37272029"/>
<organism evidence="4 5">
    <name type="scientific">Tilletiopsis washingtonensis</name>
    <dbReference type="NCBI Taxonomy" id="58919"/>
    <lineage>
        <taxon>Eukaryota</taxon>
        <taxon>Fungi</taxon>
        <taxon>Dikarya</taxon>
        <taxon>Basidiomycota</taxon>
        <taxon>Ustilaginomycotina</taxon>
        <taxon>Exobasidiomycetes</taxon>
        <taxon>Entylomatales</taxon>
        <taxon>Entylomatales incertae sedis</taxon>
        <taxon>Tilletiopsis</taxon>
    </lineage>
</organism>
<dbReference type="InterPro" id="IPR035451">
    <property type="entry name" value="Ada-like_dom_sf"/>
</dbReference>
<dbReference type="AlphaFoldDB" id="A0A316Z3I8"/>
<dbReference type="InterPro" id="IPR004026">
    <property type="entry name" value="Ada_DNA_repair_Zn-bd"/>
</dbReference>
<dbReference type="EMBL" id="KZ819309">
    <property type="protein sequence ID" value="PWN94745.1"/>
    <property type="molecule type" value="Genomic_DNA"/>
</dbReference>
<dbReference type="GO" id="GO:0003677">
    <property type="term" value="F:DNA binding"/>
    <property type="evidence" value="ECO:0007669"/>
    <property type="project" value="InterPro"/>
</dbReference>
<dbReference type="GO" id="GO:0008270">
    <property type="term" value="F:zinc ion binding"/>
    <property type="evidence" value="ECO:0007669"/>
    <property type="project" value="InterPro"/>
</dbReference>
<feature type="compositionally biased region" description="Low complexity" evidence="2">
    <location>
        <begin position="23"/>
        <end position="57"/>
    </location>
</feature>
<evidence type="ECO:0000256" key="1">
    <source>
        <dbReference type="ARBA" id="ARBA00023159"/>
    </source>
</evidence>
<evidence type="ECO:0000256" key="2">
    <source>
        <dbReference type="SAM" id="MobiDB-lite"/>
    </source>
</evidence>
<feature type="compositionally biased region" description="Low complexity" evidence="2">
    <location>
        <begin position="135"/>
        <end position="170"/>
    </location>
</feature>
<feature type="region of interest" description="Disordered" evidence="2">
    <location>
        <begin position="1"/>
        <end position="241"/>
    </location>
</feature>
<feature type="compositionally biased region" description="Polar residues" evidence="2">
    <location>
        <begin position="268"/>
        <end position="277"/>
    </location>
</feature>
<keyword evidence="5" id="KW-1185">Reference proteome</keyword>
<dbReference type="OrthoDB" id="2447880at2759"/>
<dbReference type="Pfam" id="PF02805">
    <property type="entry name" value="Ada_Zn_binding"/>
    <property type="match status" value="1"/>
</dbReference>
<feature type="compositionally biased region" description="Polar residues" evidence="2">
    <location>
        <begin position="381"/>
        <end position="391"/>
    </location>
</feature>
<dbReference type="Proteomes" id="UP000245946">
    <property type="component" value="Unassembled WGS sequence"/>
</dbReference>
<accession>A0A316Z3I8</accession>
<feature type="domain" description="Ada DNA repair metal-binding" evidence="3">
    <location>
        <begin position="463"/>
        <end position="529"/>
    </location>
</feature>
<protein>
    <recommendedName>
        <fullName evidence="3">Ada DNA repair metal-binding domain-containing protein</fullName>
    </recommendedName>
</protein>
<feature type="compositionally biased region" description="Polar residues" evidence="2">
    <location>
        <begin position="222"/>
        <end position="241"/>
    </location>
</feature>
<dbReference type="SUPFAM" id="SSF57884">
    <property type="entry name" value="Ada DNA repair protein, N-terminal domain (N-Ada 10)"/>
    <property type="match status" value="1"/>
</dbReference>
<feature type="compositionally biased region" description="Low complexity" evidence="2">
    <location>
        <begin position="406"/>
        <end position="427"/>
    </location>
</feature>
<dbReference type="GO" id="GO:0008168">
    <property type="term" value="F:methyltransferase activity"/>
    <property type="evidence" value="ECO:0007669"/>
    <property type="project" value="InterPro"/>
</dbReference>
<dbReference type="Gene3D" id="1.10.10.60">
    <property type="entry name" value="Homeodomain-like"/>
    <property type="match status" value="1"/>
</dbReference>
<feature type="region of interest" description="Disordered" evidence="2">
    <location>
        <begin position="769"/>
        <end position="896"/>
    </location>
</feature>
<dbReference type="GO" id="GO:0006355">
    <property type="term" value="P:regulation of DNA-templated transcription"/>
    <property type="evidence" value="ECO:0007669"/>
    <property type="project" value="InterPro"/>
</dbReference>
<feature type="compositionally biased region" description="Low complexity" evidence="2">
    <location>
        <begin position="856"/>
        <end position="896"/>
    </location>
</feature>